<proteinExistence type="predicted"/>
<evidence type="ECO:0000256" key="1">
    <source>
        <dbReference type="ARBA" id="ARBA00022603"/>
    </source>
</evidence>
<dbReference type="GO" id="GO:0008757">
    <property type="term" value="F:S-adenosylmethionine-dependent methyltransferase activity"/>
    <property type="evidence" value="ECO:0007669"/>
    <property type="project" value="InterPro"/>
</dbReference>
<evidence type="ECO:0000256" key="2">
    <source>
        <dbReference type="ARBA" id="ARBA00022679"/>
    </source>
</evidence>
<dbReference type="InterPro" id="IPR007848">
    <property type="entry name" value="Small_mtfrase_dom"/>
</dbReference>
<name>X0Z104_9ZZZZ</name>
<dbReference type="InterPro" id="IPR029063">
    <property type="entry name" value="SAM-dependent_MTases_sf"/>
</dbReference>
<comment type="caution">
    <text evidence="4">The sequence shown here is derived from an EMBL/GenBank/DDBJ whole genome shotgun (WGS) entry which is preliminary data.</text>
</comment>
<organism evidence="4">
    <name type="scientific">marine sediment metagenome</name>
    <dbReference type="NCBI Taxonomy" id="412755"/>
    <lineage>
        <taxon>unclassified sequences</taxon>
        <taxon>metagenomes</taxon>
        <taxon>ecological metagenomes</taxon>
    </lineage>
</organism>
<dbReference type="InterPro" id="IPR046977">
    <property type="entry name" value="RsmC/RlmG"/>
</dbReference>
<dbReference type="EMBL" id="BARS01056214">
    <property type="protein sequence ID" value="GAG52312.1"/>
    <property type="molecule type" value="Genomic_DNA"/>
</dbReference>
<accession>X0Z104</accession>
<dbReference type="Gene3D" id="3.40.50.150">
    <property type="entry name" value="Vaccinia Virus protein VP39"/>
    <property type="match status" value="1"/>
</dbReference>
<dbReference type="Pfam" id="PF05175">
    <property type="entry name" value="MTS"/>
    <property type="match status" value="1"/>
</dbReference>
<sequence>PGKTVLDVGCGSGVLTLFAALKSQHVTAIDINPQAVENTRLNCQGNSIENVTVKTSDMFNEVDGRFDYIISYPPLFRVPFASSDQQWCTSTYFVDELFKHAKDYLRPEGRIVVMLPKGYEPEPQTIADRNGLILESDFPQQKRPLAIRLHAIPYLHLNMDNHIYTFRF</sequence>
<protein>
    <recommendedName>
        <fullName evidence="3">Methyltransferase small domain-containing protein</fullName>
    </recommendedName>
</protein>
<dbReference type="GO" id="GO:0032259">
    <property type="term" value="P:methylation"/>
    <property type="evidence" value="ECO:0007669"/>
    <property type="project" value="UniProtKB-KW"/>
</dbReference>
<dbReference type="CDD" id="cd02440">
    <property type="entry name" value="AdoMet_MTases"/>
    <property type="match status" value="1"/>
</dbReference>
<evidence type="ECO:0000313" key="4">
    <source>
        <dbReference type="EMBL" id="GAG52312.1"/>
    </source>
</evidence>
<dbReference type="SUPFAM" id="SSF53335">
    <property type="entry name" value="S-adenosyl-L-methionine-dependent methyltransferases"/>
    <property type="match status" value="1"/>
</dbReference>
<dbReference type="PANTHER" id="PTHR47816">
    <property type="entry name" value="RIBOSOMAL RNA SMALL SUBUNIT METHYLTRANSFERASE C"/>
    <property type="match status" value="1"/>
</dbReference>
<dbReference type="PANTHER" id="PTHR47816:SF4">
    <property type="entry name" value="RIBOSOMAL RNA SMALL SUBUNIT METHYLTRANSFERASE C"/>
    <property type="match status" value="1"/>
</dbReference>
<keyword evidence="1" id="KW-0489">Methyltransferase</keyword>
<keyword evidence="2" id="KW-0808">Transferase</keyword>
<reference evidence="4" key="1">
    <citation type="journal article" date="2014" name="Front. Microbiol.">
        <title>High frequency of phylogenetically diverse reductive dehalogenase-homologous genes in deep subseafloor sedimentary metagenomes.</title>
        <authorList>
            <person name="Kawai M."/>
            <person name="Futagami T."/>
            <person name="Toyoda A."/>
            <person name="Takaki Y."/>
            <person name="Nishi S."/>
            <person name="Hori S."/>
            <person name="Arai W."/>
            <person name="Tsubouchi T."/>
            <person name="Morono Y."/>
            <person name="Uchiyama I."/>
            <person name="Ito T."/>
            <person name="Fujiyama A."/>
            <person name="Inagaki F."/>
            <person name="Takami H."/>
        </authorList>
    </citation>
    <scope>NUCLEOTIDE SEQUENCE</scope>
    <source>
        <strain evidence="4">Expedition CK06-06</strain>
    </source>
</reference>
<feature type="non-terminal residue" evidence="4">
    <location>
        <position position="1"/>
    </location>
</feature>
<evidence type="ECO:0000259" key="3">
    <source>
        <dbReference type="Pfam" id="PF05175"/>
    </source>
</evidence>
<feature type="domain" description="Methyltransferase small" evidence="3">
    <location>
        <begin position="3"/>
        <end position="115"/>
    </location>
</feature>
<gene>
    <name evidence="4" type="ORF">S01H1_82853</name>
</gene>
<dbReference type="AlphaFoldDB" id="X0Z104"/>